<dbReference type="PROSITE" id="PS50026">
    <property type="entry name" value="EGF_3"/>
    <property type="match status" value="1"/>
</dbReference>
<evidence type="ECO:0000259" key="4">
    <source>
        <dbReference type="PROSITE" id="PS50026"/>
    </source>
</evidence>
<feature type="compositionally biased region" description="Pro residues" evidence="2">
    <location>
        <begin position="162"/>
        <end position="172"/>
    </location>
</feature>
<sequence length="244" mass="26330">MKLSLLSIAAFMSFGRSVVANGSVAGCAIDQTLLVGIGFGYDAHDNFWELRDICTNTVIDSTTAGTYTSNQRVDLNWCLDNTSRFRFTIFDNGENGILVRRGEGPTFPGLTLNWANNVLTEVGGSFWQYNNFPMRSDLYSQQYEFGATSCPTAPPAITETPPTGPEPNPCEPSPCEENTFCHPQPDGTAYCVCKEHFIGDPLQGCTGGPPTPTPPTPTPSNPGAGGDPHCEFRSSRALLCFALL</sequence>
<name>A0A9N8E6Y6_9STRA</name>
<comment type="caution">
    <text evidence="1">Lacks conserved residue(s) required for the propagation of feature annotation.</text>
</comment>
<feature type="region of interest" description="Disordered" evidence="2">
    <location>
        <begin position="204"/>
        <end position="228"/>
    </location>
</feature>
<organism evidence="5 6">
    <name type="scientific">Seminavis robusta</name>
    <dbReference type="NCBI Taxonomy" id="568900"/>
    <lineage>
        <taxon>Eukaryota</taxon>
        <taxon>Sar</taxon>
        <taxon>Stramenopiles</taxon>
        <taxon>Ochrophyta</taxon>
        <taxon>Bacillariophyta</taxon>
        <taxon>Bacillariophyceae</taxon>
        <taxon>Bacillariophycidae</taxon>
        <taxon>Naviculales</taxon>
        <taxon>Naviculaceae</taxon>
        <taxon>Seminavis</taxon>
    </lineage>
</organism>
<proteinExistence type="predicted"/>
<evidence type="ECO:0000313" key="5">
    <source>
        <dbReference type="EMBL" id="CAB9515657.1"/>
    </source>
</evidence>
<dbReference type="Proteomes" id="UP001153069">
    <property type="component" value="Unassembled WGS sequence"/>
</dbReference>
<dbReference type="InterPro" id="IPR000742">
    <property type="entry name" value="EGF"/>
</dbReference>
<dbReference type="EMBL" id="CAICTM010000729">
    <property type="protein sequence ID" value="CAB9515657.1"/>
    <property type="molecule type" value="Genomic_DNA"/>
</dbReference>
<evidence type="ECO:0000256" key="2">
    <source>
        <dbReference type="SAM" id="MobiDB-lite"/>
    </source>
</evidence>
<keyword evidence="1" id="KW-0245">EGF-like domain</keyword>
<evidence type="ECO:0000256" key="1">
    <source>
        <dbReference type="PROSITE-ProRule" id="PRU00076"/>
    </source>
</evidence>
<feature type="domain" description="EGF-like" evidence="4">
    <location>
        <begin position="166"/>
        <end position="206"/>
    </location>
</feature>
<reference evidence="5" key="1">
    <citation type="submission" date="2020-06" db="EMBL/GenBank/DDBJ databases">
        <authorList>
            <consortium name="Plant Systems Biology data submission"/>
        </authorList>
    </citation>
    <scope>NUCLEOTIDE SEQUENCE</scope>
    <source>
        <strain evidence="5">D6</strain>
    </source>
</reference>
<evidence type="ECO:0000313" key="6">
    <source>
        <dbReference type="Proteomes" id="UP001153069"/>
    </source>
</evidence>
<feature type="signal peptide" evidence="3">
    <location>
        <begin position="1"/>
        <end position="20"/>
    </location>
</feature>
<dbReference type="PROSITE" id="PS51257">
    <property type="entry name" value="PROKAR_LIPOPROTEIN"/>
    <property type="match status" value="1"/>
</dbReference>
<protein>
    <recommendedName>
        <fullName evidence="4">EGF-like domain-containing protein</fullName>
    </recommendedName>
</protein>
<dbReference type="AlphaFoldDB" id="A0A9N8E6Y6"/>
<evidence type="ECO:0000256" key="3">
    <source>
        <dbReference type="SAM" id="SignalP"/>
    </source>
</evidence>
<feature type="chain" id="PRO_5040133289" description="EGF-like domain-containing protein" evidence="3">
    <location>
        <begin position="21"/>
        <end position="244"/>
    </location>
</feature>
<feature type="compositionally biased region" description="Pro residues" evidence="2">
    <location>
        <begin position="209"/>
        <end position="220"/>
    </location>
</feature>
<comment type="caution">
    <text evidence="5">The sequence shown here is derived from an EMBL/GenBank/DDBJ whole genome shotgun (WGS) entry which is preliminary data.</text>
</comment>
<feature type="region of interest" description="Disordered" evidence="2">
    <location>
        <begin position="151"/>
        <end position="176"/>
    </location>
</feature>
<keyword evidence="3" id="KW-0732">Signal</keyword>
<keyword evidence="6" id="KW-1185">Reference proteome</keyword>
<gene>
    <name evidence="5" type="ORF">SEMRO_730_G194040.1</name>
</gene>
<accession>A0A9N8E6Y6</accession>